<dbReference type="OrthoDB" id="2340858at2759"/>
<dbReference type="RefSeq" id="XP_003334824.2">
    <property type="nucleotide sequence ID" value="XM_003334776.2"/>
</dbReference>
<proteinExistence type="predicted"/>
<evidence type="ECO:0000313" key="1">
    <source>
        <dbReference type="EMBL" id="EFP90405.2"/>
    </source>
</evidence>
<reference evidence="2" key="2">
    <citation type="journal article" date="2011" name="Proc. Natl. Acad. Sci. U.S.A.">
        <title>Obligate biotrophy features unraveled by the genomic analysis of rust fungi.</title>
        <authorList>
            <person name="Duplessis S."/>
            <person name="Cuomo C.A."/>
            <person name="Lin Y.-C."/>
            <person name="Aerts A."/>
            <person name="Tisserant E."/>
            <person name="Veneault-Fourrey C."/>
            <person name="Joly D.L."/>
            <person name="Hacquard S."/>
            <person name="Amselem J."/>
            <person name="Cantarel B.L."/>
            <person name="Chiu R."/>
            <person name="Coutinho P.M."/>
            <person name="Feau N."/>
            <person name="Field M."/>
            <person name="Frey P."/>
            <person name="Gelhaye E."/>
            <person name="Goldberg J."/>
            <person name="Grabherr M.G."/>
            <person name="Kodira C.D."/>
            <person name="Kohler A."/>
            <person name="Kuees U."/>
            <person name="Lindquist E.A."/>
            <person name="Lucas S.M."/>
            <person name="Mago R."/>
            <person name="Mauceli E."/>
            <person name="Morin E."/>
            <person name="Murat C."/>
            <person name="Pangilinan J.L."/>
            <person name="Park R."/>
            <person name="Pearson M."/>
            <person name="Quesneville H."/>
            <person name="Rouhier N."/>
            <person name="Sakthikumar S."/>
            <person name="Salamov A.A."/>
            <person name="Schmutz J."/>
            <person name="Selles B."/>
            <person name="Shapiro H."/>
            <person name="Tanguay P."/>
            <person name="Tuskan G.A."/>
            <person name="Henrissat B."/>
            <person name="Van de Peer Y."/>
            <person name="Rouze P."/>
            <person name="Ellis J.G."/>
            <person name="Dodds P.N."/>
            <person name="Schein J.E."/>
            <person name="Zhong S."/>
            <person name="Hamelin R.C."/>
            <person name="Grigoriev I.V."/>
            <person name="Szabo L.J."/>
            <person name="Martin F."/>
        </authorList>
    </citation>
    <scope>NUCLEOTIDE SEQUENCE [LARGE SCALE GENOMIC DNA]</scope>
    <source>
        <strain evidence="2">CRL 75-36-700-3 / race SCCL</strain>
    </source>
</reference>
<dbReference type="InParanoid" id="E3L1I0"/>
<gene>
    <name evidence="1" type="ORF">PGTG_16165</name>
</gene>
<dbReference type="VEuPathDB" id="FungiDB:PGTG_16165"/>
<keyword evidence="2" id="KW-1185">Reference proteome</keyword>
<reference key="1">
    <citation type="submission" date="2007-01" db="EMBL/GenBank/DDBJ databases">
        <title>The Genome Sequence of Puccinia graminis f. sp. tritici Strain CRL 75-36-700-3.</title>
        <authorList>
            <consortium name="The Broad Institute Genome Sequencing Platform"/>
            <person name="Birren B."/>
            <person name="Lander E."/>
            <person name="Galagan J."/>
            <person name="Nusbaum C."/>
            <person name="Devon K."/>
            <person name="Cuomo C."/>
            <person name="Jaffe D."/>
            <person name="Butler J."/>
            <person name="Alvarez P."/>
            <person name="Gnerre S."/>
            <person name="Grabherr M."/>
            <person name="Mauceli E."/>
            <person name="Brockman W."/>
            <person name="Young S."/>
            <person name="LaButti K."/>
            <person name="Sykes S."/>
            <person name="DeCaprio D."/>
            <person name="Crawford M."/>
            <person name="Koehrsen M."/>
            <person name="Engels R."/>
            <person name="Montgomery P."/>
            <person name="Pearson M."/>
            <person name="Howarth C."/>
            <person name="Larson L."/>
            <person name="White J."/>
            <person name="Zeng Q."/>
            <person name="Kodira C."/>
            <person name="Yandava C."/>
            <person name="Alvarado L."/>
            <person name="O'Leary S."/>
            <person name="Szabo L."/>
            <person name="Dean R."/>
            <person name="Schein J."/>
        </authorList>
    </citation>
    <scope>NUCLEOTIDE SEQUENCE</scope>
    <source>
        <strain>CRL 75-36-700-3</strain>
    </source>
</reference>
<organism evidence="1 2">
    <name type="scientific">Puccinia graminis f. sp. tritici (strain CRL 75-36-700-3 / race SCCL)</name>
    <name type="common">Black stem rust fungus</name>
    <dbReference type="NCBI Taxonomy" id="418459"/>
    <lineage>
        <taxon>Eukaryota</taxon>
        <taxon>Fungi</taxon>
        <taxon>Dikarya</taxon>
        <taxon>Basidiomycota</taxon>
        <taxon>Pucciniomycotina</taxon>
        <taxon>Pucciniomycetes</taxon>
        <taxon>Pucciniales</taxon>
        <taxon>Pucciniaceae</taxon>
        <taxon>Puccinia</taxon>
    </lineage>
</organism>
<dbReference type="PANTHER" id="PTHR33129:SF1">
    <property type="entry name" value="ATP-BINDING PROTEIN"/>
    <property type="match status" value="1"/>
</dbReference>
<dbReference type="EMBL" id="DS178332">
    <property type="protein sequence ID" value="EFP90405.2"/>
    <property type="molecule type" value="Genomic_DNA"/>
</dbReference>
<evidence type="ECO:0000313" key="2">
    <source>
        <dbReference type="Proteomes" id="UP000008783"/>
    </source>
</evidence>
<accession>E3L1I0</accession>
<dbReference type="Proteomes" id="UP000008783">
    <property type="component" value="Unassembled WGS sequence"/>
</dbReference>
<protein>
    <submittedName>
        <fullName evidence="1">Uncharacterized protein</fullName>
    </submittedName>
</protein>
<dbReference type="KEGG" id="pgr:PGTG_16165"/>
<dbReference type="InterPro" id="IPR052980">
    <property type="entry name" value="Crinkler_effector"/>
</dbReference>
<dbReference type="PANTHER" id="PTHR33129">
    <property type="entry name" value="PROTEIN KINASE DOMAIN-CONTAINING PROTEIN-RELATED"/>
    <property type="match status" value="1"/>
</dbReference>
<dbReference type="HOGENOM" id="CLU_102647_0_0_1"/>
<dbReference type="GeneID" id="10530299"/>
<name>E3L1I0_PUCGT</name>
<sequence>MKEAWTLLVTSPQHNYYHQFCKLGGSKLLHMPPWSYKELQNCKDILYPTEQILPTRLMDRVFKWYGGVPRHVLEMATTAFKEHHGDEDKVLKALVQGMNQAIHKVTPVESLDNFNWHGHCPNKYCGLVFEMQTQRLLQEGRRFQVRQLGKGDPQTGQNITITFSEAGCQTFKTYKEVDLHTNVFWKPCSPNLASIDLLRGPAIFFQITVSKTHPIKHEGLNKALKLVDKSESSQRL</sequence>
<dbReference type="AlphaFoldDB" id="E3L1I0"/>